<evidence type="ECO:0000313" key="2">
    <source>
        <dbReference type="Proteomes" id="UP000298663"/>
    </source>
</evidence>
<reference evidence="1 2" key="2">
    <citation type="journal article" date="2019" name="G3 (Bethesda)">
        <title>Hybrid Assembly of the Genome of the Entomopathogenic Nematode Steinernema carpocapsae Identifies the X-Chromosome.</title>
        <authorList>
            <person name="Serra L."/>
            <person name="Macchietto M."/>
            <person name="Macias-Munoz A."/>
            <person name="McGill C.J."/>
            <person name="Rodriguez I.M."/>
            <person name="Rodriguez B."/>
            <person name="Murad R."/>
            <person name="Mortazavi A."/>
        </authorList>
    </citation>
    <scope>NUCLEOTIDE SEQUENCE [LARGE SCALE GENOMIC DNA]</scope>
    <source>
        <strain evidence="1 2">ALL</strain>
    </source>
</reference>
<accession>A0A4U5LRJ7</accession>
<comment type="caution">
    <text evidence="1">The sequence shown here is derived from an EMBL/GenBank/DDBJ whole genome shotgun (WGS) entry which is preliminary data.</text>
</comment>
<dbReference type="AlphaFoldDB" id="A0A4U5LRJ7"/>
<keyword evidence="2" id="KW-1185">Reference proteome</keyword>
<reference evidence="1 2" key="1">
    <citation type="journal article" date="2015" name="Genome Biol.">
        <title>Comparative genomics of Steinernema reveals deeply conserved gene regulatory networks.</title>
        <authorList>
            <person name="Dillman A.R."/>
            <person name="Macchietto M."/>
            <person name="Porter C.F."/>
            <person name="Rogers A."/>
            <person name="Williams B."/>
            <person name="Antoshechkin I."/>
            <person name="Lee M.M."/>
            <person name="Goodwin Z."/>
            <person name="Lu X."/>
            <person name="Lewis E.E."/>
            <person name="Goodrich-Blair H."/>
            <person name="Stock S.P."/>
            <person name="Adams B.J."/>
            <person name="Sternberg P.W."/>
            <person name="Mortazavi A."/>
        </authorList>
    </citation>
    <scope>NUCLEOTIDE SEQUENCE [LARGE SCALE GENOMIC DNA]</scope>
    <source>
        <strain evidence="1 2">ALL</strain>
    </source>
</reference>
<dbReference type="EMBL" id="AZBU02000013">
    <property type="protein sequence ID" value="TKR58610.1"/>
    <property type="molecule type" value="Genomic_DNA"/>
</dbReference>
<sequence length="76" mass="8288">MSGRNVERFQKEIALLSTPTLRILSFVGQRETAWNASNTRSVMVLPECELASEATGGYSLLALLIPVVLSVYGCDL</sequence>
<proteinExistence type="predicted"/>
<gene>
    <name evidence="1" type="ORF">L596_030034</name>
</gene>
<evidence type="ECO:0000313" key="1">
    <source>
        <dbReference type="EMBL" id="TKR58610.1"/>
    </source>
</evidence>
<organism evidence="1 2">
    <name type="scientific">Steinernema carpocapsae</name>
    <name type="common">Entomopathogenic nematode</name>
    <dbReference type="NCBI Taxonomy" id="34508"/>
    <lineage>
        <taxon>Eukaryota</taxon>
        <taxon>Metazoa</taxon>
        <taxon>Ecdysozoa</taxon>
        <taxon>Nematoda</taxon>
        <taxon>Chromadorea</taxon>
        <taxon>Rhabditida</taxon>
        <taxon>Tylenchina</taxon>
        <taxon>Panagrolaimomorpha</taxon>
        <taxon>Strongyloidoidea</taxon>
        <taxon>Steinernematidae</taxon>
        <taxon>Steinernema</taxon>
    </lineage>
</organism>
<protein>
    <submittedName>
        <fullName evidence="1">Uncharacterized protein</fullName>
    </submittedName>
</protein>
<name>A0A4U5LRJ7_STECR</name>
<dbReference type="Proteomes" id="UP000298663">
    <property type="component" value="Unassembled WGS sequence"/>
</dbReference>